<evidence type="ECO:0000313" key="3">
    <source>
        <dbReference type="Proteomes" id="UP000786811"/>
    </source>
</evidence>
<dbReference type="Proteomes" id="UP000786811">
    <property type="component" value="Unassembled WGS sequence"/>
</dbReference>
<feature type="region of interest" description="Disordered" evidence="1">
    <location>
        <begin position="106"/>
        <end position="128"/>
    </location>
</feature>
<dbReference type="OrthoDB" id="7667486at2759"/>
<keyword evidence="3" id="KW-1185">Reference proteome</keyword>
<feature type="compositionally biased region" description="Basic and acidic residues" evidence="1">
    <location>
        <begin position="106"/>
        <end position="122"/>
    </location>
</feature>
<name>A0A8J2H016_COTCN</name>
<sequence>MEKLIDQIYCKKSEYDLAKTLSSQATHVARRLITGVFKPSGYLTATYTGQAPRAHKSEKPELQIKPLNEIARNEIVDFALQLATNKGWKTRKGVPHTRSEIERAMSQRVGELKRSHELEKKNNKNPTG</sequence>
<evidence type="ECO:0000313" key="2">
    <source>
        <dbReference type="EMBL" id="CAG5071456.1"/>
    </source>
</evidence>
<dbReference type="AlphaFoldDB" id="A0A8J2H016"/>
<organism evidence="2 3">
    <name type="scientific">Cotesia congregata</name>
    <name type="common">Parasitoid wasp</name>
    <name type="synonym">Apanteles congregatus</name>
    <dbReference type="NCBI Taxonomy" id="51543"/>
    <lineage>
        <taxon>Eukaryota</taxon>
        <taxon>Metazoa</taxon>
        <taxon>Ecdysozoa</taxon>
        <taxon>Arthropoda</taxon>
        <taxon>Hexapoda</taxon>
        <taxon>Insecta</taxon>
        <taxon>Pterygota</taxon>
        <taxon>Neoptera</taxon>
        <taxon>Endopterygota</taxon>
        <taxon>Hymenoptera</taxon>
        <taxon>Apocrita</taxon>
        <taxon>Ichneumonoidea</taxon>
        <taxon>Braconidae</taxon>
        <taxon>Microgastrinae</taxon>
        <taxon>Cotesia</taxon>
    </lineage>
</organism>
<evidence type="ECO:0000256" key="1">
    <source>
        <dbReference type="SAM" id="MobiDB-lite"/>
    </source>
</evidence>
<protein>
    <submittedName>
        <fullName evidence="2">Uncharacterized protein</fullName>
    </submittedName>
</protein>
<gene>
    <name evidence="2" type="ORF">HICCMSTLAB_LOCUS58</name>
</gene>
<proteinExistence type="predicted"/>
<comment type="caution">
    <text evidence="2">The sequence shown here is derived from an EMBL/GenBank/DDBJ whole genome shotgun (WGS) entry which is preliminary data.</text>
</comment>
<dbReference type="EMBL" id="CAJNRD030000469">
    <property type="protein sequence ID" value="CAG5071456.1"/>
    <property type="molecule type" value="Genomic_DNA"/>
</dbReference>
<accession>A0A8J2H016</accession>
<reference evidence="2" key="1">
    <citation type="submission" date="2021-04" db="EMBL/GenBank/DDBJ databases">
        <authorList>
            <person name="Chebbi M.A.C M."/>
        </authorList>
    </citation>
    <scope>NUCLEOTIDE SEQUENCE</scope>
</reference>